<dbReference type="AlphaFoldDB" id="A0AAP0E7E7"/>
<keyword evidence="3" id="KW-1185">Reference proteome</keyword>
<organism evidence="2 3">
    <name type="scientific">Stephania cephalantha</name>
    <dbReference type="NCBI Taxonomy" id="152367"/>
    <lineage>
        <taxon>Eukaryota</taxon>
        <taxon>Viridiplantae</taxon>
        <taxon>Streptophyta</taxon>
        <taxon>Embryophyta</taxon>
        <taxon>Tracheophyta</taxon>
        <taxon>Spermatophyta</taxon>
        <taxon>Magnoliopsida</taxon>
        <taxon>Ranunculales</taxon>
        <taxon>Menispermaceae</taxon>
        <taxon>Menispermoideae</taxon>
        <taxon>Cissampelideae</taxon>
        <taxon>Stephania</taxon>
    </lineage>
</organism>
<gene>
    <name evidence="2" type="ORF">Scep_030449</name>
</gene>
<name>A0AAP0E7E7_9MAGN</name>
<dbReference type="EMBL" id="JBBNAG010000013">
    <property type="protein sequence ID" value="KAK9083978.1"/>
    <property type="molecule type" value="Genomic_DNA"/>
</dbReference>
<proteinExistence type="predicted"/>
<reference evidence="2 3" key="1">
    <citation type="submission" date="2024-01" db="EMBL/GenBank/DDBJ databases">
        <title>Genome assemblies of Stephania.</title>
        <authorList>
            <person name="Yang L."/>
        </authorList>
    </citation>
    <scope>NUCLEOTIDE SEQUENCE [LARGE SCALE GENOMIC DNA]</scope>
    <source>
        <strain evidence="2">JXDWG</strain>
        <tissue evidence="2">Leaf</tissue>
    </source>
</reference>
<comment type="caution">
    <text evidence="2">The sequence shown here is derived from an EMBL/GenBank/DDBJ whole genome shotgun (WGS) entry which is preliminary data.</text>
</comment>
<accession>A0AAP0E7E7</accession>
<feature type="compositionally biased region" description="Gly residues" evidence="1">
    <location>
        <begin position="92"/>
        <end position="108"/>
    </location>
</feature>
<feature type="compositionally biased region" description="Low complexity" evidence="1">
    <location>
        <begin position="35"/>
        <end position="49"/>
    </location>
</feature>
<evidence type="ECO:0000313" key="3">
    <source>
        <dbReference type="Proteomes" id="UP001419268"/>
    </source>
</evidence>
<dbReference type="Proteomes" id="UP001419268">
    <property type="component" value="Unassembled WGS sequence"/>
</dbReference>
<evidence type="ECO:0000313" key="2">
    <source>
        <dbReference type="EMBL" id="KAK9083978.1"/>
    </source>
</evidence>
<feature type="region of interest" description="Disordered" evidence="1">
    <location>
        <begin position="29"/>
        <end position="58"/>
    </location>
</feature>
<protein>
    <submittedName>
        <fullName evidence="2">Uncharacterized protein</fullName>
    </submittedName>
</protein>
<feature type="region of interest" description="Disordered" evidence="1">
    <location>
        <begin position="83"/>
        <end position="130"/>
    </location>
</feature>
<sequence length="130" mass="13161">MKGESTSSKLRVGLRVSTRHGKFYCEGNSEDEQLVGSGVTGSTTTTASGGRVGTGEEADQQRVAAAVRQGSLRDCAVEMRSSGGRRARAAAAGGGGQAVAGGGAGGAGEEQRWLATTASARSEWLSGEQR</sequence>
<evidence type="ECO:0000256" key="1">
    <source>
        <dbReference type="SAM" id="MobiDB-lite"/>
    </source>
</evidence>